<gene>
    <name evidence="2" type="ORF">J1N35_017406</name>
</gene>
<name>A0A9D3VMB6_9ROSI</name>
<feature type="region of interest" description="Disordered" evidence="1">
    <location>
        <begin position="71"/>
        <end position="162"/>
    </location>
</feature>
<evidence type="ECO:0000313" key="3">
    <source>
        <dbReference type="Proteomes" id="UP000828251"/>
    </source>
</evidence>
<comment type="caution">
    <text evidence="2">The sequence shown here is derived from an EMBL/GenBank/DDBJ whole genome shotgun (WGS) entry which is preliminary data.</text>
</comment>
<sequence>MVSVVNIPGHCLWDVFRCIVEDWLACSNMKLAMHIKPCSTCSSQVAVMREEKELPVTATAAVNEKAKPNVKIANANAGKPDAVKKSAKTAESSNNKKSVDNDDNNDDSSKEDDEDSTKKRKAQDKLPSSMKNKSKLATAEQYPISGKKNKRSRKKAKRRWLKKQAKIVKEKLQPKELLELNNQQEERSKIGSLQHAHQGGVLKIG</sequence>
<feature type="compositionally biased region" description="Acidic residues" evidence="1">
    <location>
        <begin position="101"/>
        <end position="115"/>
    </location>
</feature>
<reference evidence="2 3" key="1">
    <citation type="journal article" date="2021" name="Plant Biotechnol. J.">
        <title>Multi-omics assisted identification of the key and species-specific regulatory components of drought-tolerant mechanisms in Gossypium stocksii.</title>
        <authorList>
            <person name="Yu D."/>
            <person name="Ke L."/>
            <person name="Zhang D."/>
            <person name="Wu Y."/>
            <person name="Sun Y."/>
            <person name="Mei J."/>
            <person name="Sun J."/>
            <person name="Sun Y."/>
        </authorList>
    </citation>
    <scope>NUCLEOTIDE SEQUENCE [LARGE SCALE GENOMIC DNA]</scope>
    <source>
        <strain evidence="3">cv. E1</strain>
        <tissue evidence="2">Leaf</tissue>
    </source>
</reference>
<proteinExistence type="predicted"/>
<dbReference type="AlphaFoldDB" id="A0A9D3VMB6"/>
<evidence type="ECO:0000256" key="1">
    <source>
        <dbReference type="SAM" id="MobiDB-lite"/>
    </source>
</evidence>
<feature type="region of interest" description="Disordered" evidence="1">
    <location>
        <begin position="186"/>
        <end position="205"/>
    </location>
</feature>
<evidence type="ECO:0000313" key="2">
    <source>
        <dbReference type="EMBL" id="KAH1090149.1"/>
    </source>
</evidence>
<accession>A0A9D3VMB6</accession>
<protein>
    <submittedName>
        <fullName evidence="2">Uncharacterized protein</fullName>
    </submittedName>
</protein>
<organism evidence="2 3">
    <name type="scientific">Gossypium stocksii</name>
    <dbReference type="NCBI Taxonomy" id="47602"/>
    <lineage>
        <taxon>Eukaryota</taxon>
        <taxon>Viridiplantae</taxon>
        <taxon>Streptophyta</taxon>
        <taxon>Embryophyta</taxon>
        <taxon>Tracheophyta</taxon>
        <taxon>Spermatophyta</taxon>
        <taxon>Magnoliopsida</taxon>
        <taxon>eudicotyledons</taxon>
        <taxon>Gunneridae</taxon>
        <taxon>Pentapetalae</taxon>
        <taxon>rosids</taxon>
        <taxon>malvids</taxon>
        <taxon>Malvales</taxon>
        <taxon>Malvaceae</taxon>
        <taxon>Malvoideae</taxon>
        <taxon>Gossypium</taxon>
    </lineage>
</organism>
<dbReference type="Proteomes" id="UP000828251">
    <property type="component" value="Unassembled WGS sequence"/>
</dbReference>
<keyword evidence="3" id="KW-1185">Reference proteome</keyword>
<feature type="compositionally biased region" description="Basic residues" evidence="1">
    <location>
        <begin position="147"/>
        <end position="162"/>
    </location>
</feature>
<dbReference type="EMBL" id="JAIQCV010000006">
    <property type="protein sequence ID" value="KAH1090149.1"/>
    <property type="molecule type" value="Genomic_DNA"/>
</dbReference>